<dbReference type="AlphaFoldDB" id="A0A813QLS0"/>
<protein>
    <submittedName>
        <fullName evidence="1">Uncharacterized protein</fullName>
    </submittedName>
</protein>
<name>A0A813QLS0_ADIRI</name>
<proteinExistence type="predicted"/>
<dbReference type="EMBL" id="CAJNOJ010000008">
    <property type="protein sequence ID" value="CAF0769936.1"/>
    <property type="molecule type" value="Genomic_DNA"/>
</dbReference>
<sequence length="121" mass="13856">MNDYSFGRVQTSKTSIEFSQRFLTQQTPNHQGKTIKWYTPPFHTVRTSSISTVFNIFDCTILIRFSQRSILSITFFGCKKTNGFETNSVNLNFIEYHLCCSSSILFDTEVPSTDTTVRTGL</sequence>
<evidence type="ECO:0000313" key="2">
    <source>
        <dbReference type="Proteomes" id="UP000663852"/>
    </source>
</evidence>
<reference evidence="1" key="1">
    <citation type="submission" date="2021-02" db="EMBL/GenBank/DDBJ databases">
        <authorList>
            <person name="Nowell W R."/>
        </authorList>
    </citation>
    <scope>NUCLEOTIDE SEQUENCE</scope>
</reference>
<comment type="caution">
    <text evidence="1">The sequence shown here is derived from an EMBL/GenBank/DDBJ whole genome shotgun (WGS) entry which is preliminary data.</text>
</comment>
<dbReference type="Proteomes" id="UP000663852">
    <property type="component" value="Unassembled WGS sequence"/>
</dbReference>
<accession>A0A813QLS0</accession>
<gene>
    <name evidence="1" type="ORF">EDS130_LOCUS3251</name>
</gene>
<evidence type="ECO:0000313" key="1">
    <source>
        <dbReference type="EMBL" id="CAF0769936.1"/>
    </source>
</evidence>
<organism evidence="1 2">
    <name type="scientific">Adineta ricciae</name>
    <name type="common">Rotifer</name>
    <dbReference type="NCBI Taxonomy" id="249248"/>
    <lineage>
        <taxon>Eukaryota</taxon>
        <taxon>Metazoa</taxon>
        <taxon>Spiralia</taxon>
        <taxon>Gnathifera</taxon>
        <taxon>Rotifera</taxon>
        <taxon>Eurotatoria</taxon>
        <taxon>Bdelloidea</taxon>
        <taxon>Adinetida</taxon>
        <taxon>Adinetidae</taxon>
        <taxon>Adineta</taxon>
    </lineage>
</organism>